<evidence type="ECO:0000256" key="1">
    <source>
        <dbReference type="SAM" id="Phobius"/>
    </source>
</evidence>
<gene>
    <name evidence="3" type="ORF">ACFODW_03945</name>
</gene>
<sequence length="65" mass="7593">MLTEGFLRIILMVIVLTAIIVILVRFRATKSDEESRDSLNVLKEKLDKGEISREEYEDAKRRRGK</sequence>
<keyword evidence="4" id="KW-1185">Reference proteome</keyword>
<evidence type="ECO:0000313" key="3">
    <source>
        <dbReference type="EMBL" id="MFC2947513.1"/>
    </source>
</evidence>
<feature type="transmembrane region" description="Helical" evidence="1">
    <location>
        <begin position="6"/>
        <end position="26"/>
    </location>
</feature>
<keyword evidence="1" id="KW-0472">Membrane</keyword>
<reference evidence="4" key="1">
    <citation type="journal article" date="2019" name="Int. J. Syst. Evol. Microbiol.">
        <title>The Global Catalogue of Microorganisms (GCM) 10K type strain sequencing project: providing services to taxonomists for standard genome sequencing and annotation.</title>
        <authorList>
            <consortium name="The Broad Institute Genomics Platform"/>
            <consortium name="The Broad Institute Genome Sequencing Center for Infectious Disease"/>
            <person name="Wu L."/>
            <person name="Ma J."/>
        </authorList>
    </citation>
    <scope>NUCLEOTIDE SEQUENCE [LARGE SCALE GENOMIC DNA]</scope>
    <source>
        <strain evidence="4">KCTC 13193</strain>
    </source>
</reference>
<proteinExistence type="predicted"/>
<organism evidence="3 4">
    <name type="scientific">Virgibacillus sediminis</name>
    <dbReference type="NCBI Taxonomy" id="202260"/>
    <lineage>
        <taxon>Bacteria</taxon>
        <taxon>Bacillati</taxon>
        <taxon>Bacillota</taxon>
        <taxon>Bacilli</taxon>
        <taxon>Bacillales</taxon>
        <taxon>Bacillaceae</taxon>
        <taxon>Virgibacillus</taxon>
    </lineage>
</organism>
<dbReference type="EMBL" id="JBHRRZ010000006">
    <property type="protein sequence ID" value="MFC2947513.1"/>
    <property type="molecule type" value="Genomic_DNA"/>
</dbReference>
<dbReference type="InterPro" id="IPR018649">
    <property type="entry name" value="SHOCT"/>
</dbReference>
<feature type="domain" description="SHOCT" evidence="2">
    <location>
        <begin position="37"/>
        <end position="62"/>
    </location>
</feature>
<keyword evidence="1" id="KW-0812">Transmembrane</keyword>
<accession>A0ABV7A3N3</accession>
<evidence type="ECO:0000259" key="2">
    <source>
        <dbReference type="Pfam" id="PF09851"/>
    </source>
</evidence>
<dbReference type="Proteomes" id="UP001595387">
    <property type="component" value="Unassembled WGS sequence"/>
</dbReference>
<name>A0ABV7A3N3_9BACI</name>
<dbReference type="Pfam" id="PF09851">
    <property type="entry name" value="SHOCT"/>
    <property type="match status" value="1"/>
</dbReference>
<dbReference type="RefSeq" id="WP_390303300.1">
    <property type="nucleotide sequence ID" value="NZ_JBHRRZ010000006.1"/>
</dbReference>
<comment type="caution">
    <text evidence="3">The sequence shown here is derived from an EMBL/GenBank/DDBJ whole genome shotgun (WGS) entry which is preliminary data.</text>
</comment>
<keyword evidence="1" id="KW-1133">Transmembrane helix</keyword>
<evidence type="ECO:0000313" key="4">
    <source>
        <dbReference type="Proteomes" id="UP001595387"/>
    </source>
</evidence>
<protein>
    <submittedName>
        <fullName evidence="3">SHOCT domain-containing protein</fullName>
    </submittedName>
</protein>